<feature type="domain" description="DNA topoisomerase IB N-terminal" evidence="8">
    <location>
        <begin position="41"/>
        <end position="89"/>
    </location>
</feature>
<dbReference type="Pfam" id="PF21338">
    <property type="entry name" value="Top1B_N_bact"/>
    <property type="match status" value="1"/>
</dbReference>
<dbReference type="Gene3D" id="1.10.132.120">
    <property type="match status" value="1"/>
</dbReference>
<dbReference type="SUPFAM" id="SSF55869">
    <property type="entry name" value="DNA topoisomerase I domain"/>
    <property type="match status" value="1"/>
</dbReference>
<dbReference type="InterPro" id="IPR013500">
    <property type="entry name" value="TopoI_cat_euk"/>
</dbReference>
<dbReference type="Pfam" id="PF01028">
    <property type="entry name" value="Topoisom_I"/>
    <property type="match status" value="1"/>
</dbReference>
<dbReference type="InterPro" id="IPR001631">
    <property type="entry name" value="TopoI"/>
</dbReference>
<sequence length="362" mass="40832">MNRMLSKVGVAAAAAEAKLTSALIYIPCLDVGITRKPGKHGFLYYSPGGRRIVGRSEVARLDALAIPPAYTDVVISTNPLSHLQAIGTDARGRKQYRYHPDWQSERDRAKFDRLVDFAGGLPDLRQRVDRDLRSRGLTMEKALATVVWMLDNLYIRIGNAAYAEANRSYGLTTLKSRHVQVEGSAVKFRFKGKSGKEWNLVHYDRRIANVVRCLQELPGQQLFKYICDENDCRQISSQDVNAYIQETVGTDFSSRQFRTWGATCMAVAILAPLDVEASGRAIARQINDAADAVASRLVNTRSVCKSSYIHPAVFEDFRAGVLGDVLKFRTRSERLSQWMDLEEIRVHRWLKNRTTDRVLPHS</sequence>
<dbReference type="PROSITE" id="PS52038">
    <property type="entry name" value="TOPO_IB_2"/>
    <property type="match status" value="1"/>
</dbReference>
<evidence type="ECO:0000256" key="2">
    <source>
        <dbReference type="ARBA" id="ARBA00006645"/>
    </source>
</evidence>
<dbReference type="SUPFAM" id="SSF56349">
    <property type="entry name" value="DNA breaking-rejoining enzymes"/>
    <property type="match status" value="1"/>
</dbReference>
<feature type="domain" description="DNA topoisomerase I catalytic core eukaryotic-type" evidence="7">
    <location>
        <begin position="102"/>
        <end position="316"/>
    </location>
</feature>
<evidence type="ECO:0000313" key="9">
    <source>
        <dbReference type="EMBL" id="XBT97396.1"/>
    </source>
</evidence>
<keyword evidence="4" id="KW-0799">Topoisomerase</keyword>
<evidence type="ECO:0000256" key="5">
    <source>
        <dbReference type="ARBA" id="ARBA00023125"/>
    </source>
</evidence>
<dbReference type="EC" id="5.6.2.1" evidence="3"/>
<comment type="similarity">
    <text evidence="2">Belongs to the type IB topoisomerase family.</text>
</comment>
<gene>
    <name evidence="9" type="ORF">ABM479_29455</name>
</gene>
<dbReference type="InterPro" id="IPR011010">
    <property type="entry name" value="DNA_brk_join_enz"/>
</dbReference>
<evidence type="ECO:0000256" key="4">
    <source>
        <dbReference type="ARBA" id="ARBA00023029"/>
    </source>
</evidence>
<dbReference type="GO" id="GO:0003677">
    <property type="term" value="F:DNA binding"/>
    <property type="evidence" value="ECO:0007669"/>
    <property type="project" value="UniProtKB-KW"/>
</dbReference>
<keyword evidence="5" id="KW-0238">DNA-binding</keyword>
<accession>A0AAU7S4Q1</accession>
<dbReference type="InterPro" id="IPR014711">
    <property type="entry name" value="TopoI_cat_a-hlx-sub_euk"/>
</dbReference>
<evidence type="ECO:0000256" key="6">
    <source>
        <dbReference type="ARBA" id="ARBA00023235"/>
    </source>
</evidence>
<dbReference type="AlphaFoldDB" id="A0AAU7S4Q1"/>
<comment type="catalytic activity">
    <reaction evidence="1">
        <text>ATP-independent breakage of single-stranded DNA, followed by passage and rejoining.</text>
        <dbReference type="EC" id="5.6.2.1"/>
    </reaction>
</comment>
<reference evidence="9" key="1">
    <citation type="submission" date="2024-06" db="EMBL/GenBank/DDBJ databases">
        <authorList>
            <person name="Li T."/>
            <person name="Gao R."/>
        </authorList>
    </citation>
    <scope>NUCLEOTIDE SEQUENCE</scope>
    <source>
        <strain evidence="9">ZPR3</strain>
        <plasmid evidence="9">unnamed2</plasmid>
    </source>
</reference>
<dbReference type="InterPro" id="IPR035447">
    <property type="entry name" value="DNA_topo_I_N_sf"/>
</dbReference>
<dbReference type="GO" id="GO:0006265">
    <property type="term" value="P:DNA topological change"/>
    <property type="evidence" value="ECO:0007669"/>
    <property type="project" value="InterPro"/>
</dbReference>
<keyword evidence="6" id="KW-0413">Isomerase</keyword>
<dbReference type="Gene3D" id="3.30.66.10">
    <property type="entry name" value="DNA topoisomerase I domain"/>
    <property type="match status" value="1"/>
</dbReference>
<dbReference type="InterPro" id="IPR049331">
    <property type="entry name" value="Top1B_N_bact"/>
</dbReference>
<dbReference type="RefSeq" id="WP_349962469.1">
    <property type="nucleotide sequence ID" value="NZ_CP157962.1"/>
</dbReference>
<evidence type="ECO:0000256" key="1">
    <source>
        <dbReference type="ARBA" id="ARBA00000213"/>
    </source>
</evidence>
<proteinExistence type="inferred from homology"/>
<dbReference type="EMBL" id="CP157962">
    <property type="protein sequence ID" value="XBT97396.1"/>
    <property type="molecule type" value="Genomic_DNA"/>
</dbReference>
<evidence type="ECO:0000256" key="3">
    <source>
        <dbReference type="ARBA" id="ARBA00012891"/>
    </source>
</evidence>
<evidence type="ECO:0000259" key="7">
    <source>
        <dbReference type="Pfam" id="PF01028"/>
    </source>
</evidence>
<geneLocation type="plasmid" evidence="9">
    <name>unnamed2</name>
</geneLocation>
<organism evidence="9">
    <name type="scientific">Rhizobium sp. ZPR3</name>
    <dbReference type="NCBI Taxonomy" id="3158967"/>
    <lineage>
        <taxon>Bacteria</taxon>
        <taxon>Pseudomonadati</taxon>
        <taxon>Pseudomonadota</taxon>
        <taxon>Alphaproteobacteria</taxon>
        <taxon>Hyphomicrobiales</taxon>
        <taxon>Rhizobiaceae</taxon>
        <taxon>Rhizobium/Agrobacterium group</taxon>
        <taxon>Rhizobium</taxon>
    </lineage>
</organism>
<dbReference type="Gene3D" id="3.90.15.10">
    <property type="entry name" value="Topoisomerase I, Chain A, domain 3"/>
    <property type="match status" value="1"/>
</dbReference>
<dbReference type="GO" id="GO:0003917">
    <property type="term" value="F:DNA topoisomerase type I (single strand cut, ATP-independent) activity"/>
    <property type="evidence" value="ECO:0007669"/>
    <property type="project" value="UniProtKB-EC"/>
</dbReference>
<name>A0AAU7S4Q1_9HYPH</name>
<protein>
    <recommendedName>
        <fullName evidence="3">DNA topoisomerase</fullName>
        <ecNumber evidence="3">5.6.2.1</ecNumber>
    </recommendedName>
</protein>
<keyword evidence="9" id="KW-0614">Plasmid</keyword>
<dbReference type="PRINTS" id="PR00416">
    <property type="entry name" value="EUTPISMRASEI"/>
</dbReference>
<evidence type="ECO:0000259" key="8">
    <source>
        <dbReference type="Pfam" id="PF21338"/>
    </source>
</evidence>